<gene>
    <name evidence="1" type="ORF">SAMN06265218_10320</name>
</gene>
<keyword evidence="2" id="KW-1185">Reference proteome</keyword>
<reference evidence="1 2" key="1">
    <citation type="submission" date="2017-05" db="EMBL/GenBank/DDBJ databases">
        <authorList>
            <person name="Varghese N."/>
            <person name="Submissions S."/>
        </authorList>
    </citation>
    <scope>NUCLEOTIDE SEQUENCE [LARGE SCALE GENOMIC DNA]</scope>
    <source>
        <strain evidence="1 2">DSM 21194</strain>
    </source>
</reference>
<proteinExistence type="predicted"/>
<dbReference type="Proteomes" id="UP000317593">
    <property type="component" value="Unassembled WGS sequence"/>
</dbReference>
<evidence type="ECO:0000313" key="2">
    <source>
        <dbReference type="Proteomes" id="UP000317593"/>
    </source>
</evidence>
<accession>A0A521BDR9</accession>
<sequence length="122" mass="14218">MYIETGKINNREREIMAWKWYDIDNYTASIGGDRYYAGLQLHGEDFYANITFHKEGPLPDSTAPTRYGQRFYGHLDFRQMQIFVDLLRNEEPLRFGWNESNPNMFHLMTGSEPVGEGEGDGI</sequence>
<organism evidence="1 2">
    <name type="scientific">Fodinibius sediminis</name>
    <dbReference type="NCBI Taxonomy" id="1214077"/>
    <lineage>
        <taxon>Bacteria</taxon>
        <taxon>Pseudomonadati</taxon>
        <taxon>Balneolota</taxon>
        <taxon>Balneolia</taxon>
        <taxon>Balneolales</taxon>
        <taxon>Balneolaceae</taxon>
        <taxon>Fodinibius</taxon>
    </lineage>
</organism>
<protein>
    <submittedName>
        <fullName evidence="1">Uncharacterized protein</fullName>
    </submittedName>
</protein>
<evidence type="ECO:0000313" key="1">
    <source>
        <dbReference type="EMBL" id="SMO45199.1"/>
    </source>
</evidence>
<dbReference type="AlphaFoldDB" id="A0A521BDR9"/>
<name>A0A521BDR9_9BACT</name>
<dbReference type="EMBL" id="FXTH01000003">
    <property type="protein sequence ID" value="SMO45199.1"/>
    <property type="molecule type" value="Genomic_DNA"/>
</dbReference>